<comment type="similarity">
    <text evidence="2">Belongs to the outer membrane factor (OMF) (TC 1.B.17) family.</text>
</comment>
<evidence type="ECO:0000256" key="4">
    <source>
        <dbReference type="ARBA" id="ARBA00022452"/>
    </source>
</evidence>
<evidence type="ECO:0000256" key="3">
    <source>
        <dbReference type="ARBA" id="ARBA00022448"/>
    </source>
</evidence>
<protein>
    <submittedName>
        <fullName evidence="8">Outer membrane protein</fullName>
    </submittedName>
</protein>
<dbReference type="AlphaFoldDB" id="D3DGU2"/>
<keyword evidence="3" id="KW-0813">Transport</keyword>
<proteinExistence type="inferred from homology"/>
<dbReference type="EMBL" id="AP011112">
    <property type="protein sequence ID" value="BAI69044.1"/>
    <property type="molecule type" value="Genomic_DNA"/>
</dbReference>
<dbReference type="RefSeq" id="WP_012963226.1">
    <property type="nucleotide sequence ID" value="NC_013799.1"/>
</dbReference>
<name>D3DGU2_HYDTT</name>
<comment type="subcellular location">
    <subcellularLocation>
        <location evidence="1">Cell outer membrane</location>
    </subcellularLocation>
</comment>
<evidence type="ECO:0000313" key="9">
    <source>
        <dbReference type="Proteomes" id="UP000002574"/>
    </source>
</evidence>
<evidence type="ECO:0000256" key="6">
    <source>
        <dbReference type="ARBA" id="ARBA00023136"/>
    </source>
</evidence>
<dbReference type="SUPFAM" id="SSF56954">
    <property type="entry name" value="Outer membrane efflux proteins (OEP)"/>
    <property type="match status" value="1"/>
</dbReference>
<keyword evidence="5" id="KW-0812">Transmembrane</keyword>
<dbReference type="PANTHER" id="PTHR30026:SF20">
    <property type="entry name" value="OUTER MEMBRANE PROTEIN TOLC"/>
    <property type="match status" value="1"/>
</dbReference>
<evidence type="ECO:0000256" key="5">
    <source>
        <dbReference type="ARBA" id="ARBA00022692"/>
    </source>
</evidence>
<dbReference type="PANTHER" id="PTHR30026">
    <property type="entry name" value="OUTER MEMBRANE PROTEIN TOLC"/>
    <property type="match status" value="1"/>
</dbReference>
<dbReference type="Gene3D" id="1.20.1600.10">
    <property type="entry name" value="Outer membrane efflux proteins (OEP)"/>
    <property type="match status" value="1"/>
</dbReference>
<dbReference type="OrthoDB" id="9786815at2"/>
<keyword evidence="6" id="KW-0472">Membrane</keyword>
<dbReference type="eggNOG" id="COG1538">
    <property type="taxonomic scope" value="Bacteria"/>
</dbReference>
<dbReference type="InterPro" id="IPR003423">
    <property type="entry name" value="OMP_efflux"/>
</dbReference>
<dbReference type="GO" id="GO:0015288">
    <property type="term" value="F:porin activity"/>
    <property type="evidence" value="ECO:0007669"/>
    <property type="project" value="TreeGrafter"/>
</dbReference>
<dbReference type="Pfam" id="PF02321">
    <property type="entry name" value="OEP"/>
    <property type="match status" value="1"/>
</dbReference>
<keyword evidence="7" id="KW-0998">Cell outer membrane</keyword>
<dbReference type="GO" id="GO:0009279">
    <property type="term" value="C:cell outer membrane"/>
    <property type="evidence" value="ECO:0007669"/>
    <property type="project" value="UniProtKB-SubCell"/>
</dbReference>
<gene>
    <name evidence="8" type="ordered locus">HTH_0582</name>
</gene>
<accession>D3DGU2</accession>
<keyword evidence="4" id="KW-1134">Transmembrane beta strand</keyword>
<sequence length="426" mass="50001">MMYLLVILIFSFALGQEVIRLTPQKAYELAWENNAELRKLRYDIESANFQLEEAKNYFLPYVMLGGGLVYNSKTEEWEKPFGVSFISLLYEYKKTSSRIRSAELSSEIKKEALRQLERDIKVRILELFAQANLYKKLTEVKREEMAIAYVRFDRAQQRKELGLATNLEVYQLESIYREKRKDLLQAQYEYNRALLEIKKLVGMDMDTLIDVQDIDLKPQVGDIDREKLLAYILKNNPILKIKKKQVETYDELIRQAENILTPRMQIRGEVGNTIRIGIPQTRAYNQTGWRAGIEIFVPLFDASSLYRIGSLKAQKRMAQVDLEDTLNELKLLSNSAEYRYLYLLAQWDSAVSKNRYAEENLMLRRSEYELELAFDLGYAMAEKSETERQLMQAKYDLLLFLARLYALAGLDPYLIFEKSDEFIKTQ</sequence>
<dbReference type="Proteomes" id="UP000002574">
    <property type="component" value="Chromosome"/>
</dbReference>
<organism evidence="8 9">
    <name type="scientific">Hydrogenobacter thermophilus (strain DSM 6534 / IAM 12695 / TK-6)</name>
    <dbReference type="NCBI Taxonomy" id="608538"/>
    <lineage>
        <taxon>Bacteria</taxon>
        <taxon>Pseudomonadati</taxon>
        <taxon>Aquificota</taxon>
        <taxon>Aquificia</taxon>
        <taxon>Aquificales</taxon>
        <taxon>Aquificaceae</taxon>
        <taxon>Hydrogenobacter</taxon>
    </lineage>
</organism>
<evidence type="ECO:0000256" key="1">
    <source>
        <dbReference type="ARBA" id="ARBA00004442"/>
    </source>
</evidence>
<evidence type="ECO:0000256" key="7">
    <source>
        <dbReference type="ARBA" id="ARBA00023237"/>
    </source>
</evidence>
<keyword evidence="9" id="KW-1185">Reference proteome</keyword>
<dbReference type="InterPro" id="IPR051906">
    <property type="entry name" value="TolC-like"/>
</dbReference>
<evidence type="ECO:0000256" key="2">
    <source>
        <dbReference type="ARBA" id="ARBA00007613"/>
    </source>
</evidence>
<dbReference type="KEGG" id="hte:Hydth_0581"/>
<reference evidence="8 9" key="1">
    <citation type="journal article" date="2010" name="J. Bacteriol.">
        <title>Complete genome sequence of the thermophilic, obligately chemolithoautotrophic hydrogen-oxidizing bacterium Hydrogenobacter thermophilus TK-6.</title>
        <authorList>
            <person name="Arai H."/>
            <person name="Kanbe H."/>
            <person name="Ishii M."/>
            <person name="Igarashi Y."/>
        </authorList>
    </citation>
    <scope>NUCLEOTIDE SEQUENCE [LARGE SCALE GENOMIC DNA]</scope>
    <source>
        <strain evidence="9">DSM 6534 / IAM 12695 / TK-6 [Tokyo]</strain>
    </source>
</reference>
<dbReference type="STRING" id="608538.HTH_0582"/>
<dbReference type="KEGG" id="hth:HTH_0582"/>
<evidence type="ECO:0000313" key="8">
    <source>
        <dbReference type="EMBL" id="BAI69044.1"/>
    </source>
</evidence>
<dbReference type="GO" id="GO:0015562">
    <property type="term" value="F:efflux transmembrane transporter activity"/>
    <property type="evidence" value="ECO:0007669"/>
    <property type="project" value="InterPro"/>
</dbReference>
<dbReference type="GO" id="GO:1990281">
    <property type="term" value="C:efflux pump complex"/>
    <property type="evidence" value="ECO:0007669"/>
    <property type="project" value="TreeGrafter"/>
</dbReference>